<dbReference type="Pfam" id="PF02272">
    <property type="entry name" value="DHHA1"/>
    <property type="match status" value="1"/>
</dbReference>
<evidence type="ECO:0000259" key="1">
    <source>
        <dbReference type="Pfam" id="PF01368"/>
    </source>
</evidence>
<dbReference type="PANTHER" id="PTHR47618:SF1">
    <property type="entry name" value="BIFUNCTIONAL OLIGORIBONUCLEASE AND PAP PHOSPHATASE NRNA"/>
    <property type="match status" value="1"/>
</dbReference>
<keyword evidence="4" id="KW-1185">Reference proteome</keyword>
<proteinExistence type="predicted"/>
<dbReference type="InterPro" id="IPR051319">
    <property type="entry name" value="Oligoribo/pAp-PDE_c-di-AMP_PDE"/>
</dbReference>
<dbReference type="GO" id="GO:0003676">
    <property type="term" value="F:nucleic acid binding"/>
    <property type="evidence" value="ECO:0007669"/>
    <property type="project" value="InterPro"/>
</dbReference>
<dbReference type="Pfam" id="PF01368">
    <property type="entry name" value="DHH"/>
    <property type="match status" value="1"/>
</dbReference>
<dbReference type="Proteomes" id="UP000534783">
    <property type="component" value="Unassembled WGS sequence"/>
</dbReference>
<feature type="domain" description="DHHA1" evidence="2">
    <location>
        <begin position="231"/>
        <end position="315"/>
    </location>
</feature>
<protein>
    <submittedName>
        <fullName evidence="3">Bifunctional oligoribonuclease/PAP phosphatase NrnA</fullName>
    </submittedName>
</protein>
<dbReference type="InterPro" id="IPR003156">
    <property type="entry name" value="DHHA1_dom"/>
</dbReference>
<dbReference type="Gene3D" id="3.90.1640.10">
    <property type="entry name" value="inorganic pyrophosphatase (n-terminal core)"/>
    <property type="match status" value="1"/>
</dbReference>
<dbReference type="EMBL" id="VTOW01000001">
    <property type="protein sequence ID" value="NKE70906.1"/>
    <property type="molecule type" value="Genomic_DNA"/>
</dbReference>
<gene>
    <name evidence="3" type="ORF">MNODULE_09160</name>
</gene>
<evidence type="ECO:0000313" key="3">
    <source>
        <dbReference type="EMBL" id="NKE70906.1"/>
    </source>
</evidence>
<evidence type="ECO:0000313" key="4">
    <source>
        <dbReference type="Proteomes" id="UP000534783"/>
    </source>
</evidence>
<organism evidence="3 4">
    <name type="scientific">Candidatus Manganitrophus noduliformans</name>
    <dbReference type="NCBI Taxonomy" id="2606439"/>
    <lineage>
        <taxon>Bacteria</taxon>
        <taxon>Pseudomonadati</taxon>
        <taxon>Nitrospirota</taxon>
        <taxon>Nitrospiria</taxon>
        <taxon>Candidatus Troglogloeales</taxon>
        <taxon>Candidatus Manganitrophaceae</taxon>
        <taxon>Candidatus Manganitrophus</taxon>
    </lineage>
</organism>
<dbReference type="InterPro" id="IPR038763">
    <property type="entry name" value="DHH_sf"/>
</dbReference>
<reference evidence="3 4" key="1">
    <citation type="journal article" date="2020" name="Nature">
        <title>Bacterial chemolithoautotrophy via manganese oxidation.</title>
        <authorList>
            <person name="Yu H."/>
            <person name="Leadbetter J.R."/>
        </authorList>
    </citation>
    <scope>NUCLEOTIDE SEQUENCE [LARGE SCALE GENOMIC DNA]</scope>
    <source>
        <strain evidence="3 4">Mn-1</strain>
    </source>
</reference>
<feature type="domain" description="DDH" evidence="1">
    <location>
        <begin position="16"/>
        <end position="153"/>
    </location>
</feature>
<sequence length="321" mass="35122">MNLAEVISVLQEKKSFVITGHVSPEGDVIGSGMALALALRDMGKKAEVVNRDPIPQQLLFLPHEGLFTRQKAITQTADALIVVDSGSFERTGYTRPTSIPTVINIDHHITNPSFGNINWVVPTAMATGEMIYDLLKTIGAPITPPIATCIYTALITETGSFRFVNTTSRALQIAGEMIEKGADPFRIATALFEANTAGRLKLLAEVLMKMEVSADERIAWIHVSDEQLRKTGTTFEDTEDFVTYPRSIEKVEVAVFFRETGPEQYKISFRSQGKVDVALLAKRWGGGGHTYAAGCTLGGSWQKVKERVLTSVQEAIYAVVS</sequence>
<dbReference type="Gene3D" id="3.10.310.30">
    <property type="match status" value="1"/>
</dbReference>
<dbReference type="AlphaFoldDB" id="A0A7X6DPC3"/>
<accession>A0A7X6DPC3</accession>
<dbReference type="PANTHER" id="PTHR47618">
    <property type="entry name" value="BIFUNCTIONAL OLIGORIBONUCLEASE AND PAP PHOSPHATASE NRNA"/>
    <property type="match status" value="1"/>
</dbReference>
<dbReference type="SUPFAM" id="SSF64182">
    <property type="entry name" value="DHH phosphoesterases"/>
    <property type="match status" value="1"/>
</dbReference>
<dbReference type="InterPro" id="IPR001667">
    <property type="entry name" value="DDH_dom"/>
</dbReference>
<comment type="caution">
    <text evidence="3">The sequence shown here is derived from an EMBL/GenBank/DDBJ whole genome shotgun (WGS) entry which is preliminary data.</text>
</comment>
<evidence type="ECO:0000259" key="2">
    <source>
        <dbReference type="Pfam" id="PF02272"/>
    </source>
</evidence>
<name>A0A7X6DPC3_9BACT</name>
<dbReference type="RefSeq" id="WP_168059135.1">
    <property type="nucleotide sequence ID" value="NZ_VTOW01000001.1"/>
</dbReference>